<protein>
    <submittedName>
        <fullName evidence="1">Uncharacterized protein</fullName>
    </submittedName>
</protein>
<dbReference type="PANTHER" id="PTHR36617:SF15">
    <property type="entry name" value="REVERSE TRANSCRIPTASE ZINC-BINDING DOMAIN-CONTAINING PROTEIN"/>
    <property type="match status" value="1"/>
</dbReference>
<sequence>MHNKCLLMKWLWRYGQNEAGYWKEIIKAKHGIHDHWRPKMSKDPHGVGVWKHLSSFQNEFFQKVYFKPGNGLNIRFWLDKWIGGTILKDSLPMMFQIATNKEATMAQYRVDNIWSPIFRRN</sequence>
<evidence type="ECO:0000313" key="2">
    <source>
        <dbReference type="Proteomes" id="UP001234989"/>
    </source>
</evidence>
<keyword evidence="2" id="KW-1185">Reference proteome</keyword>
<proteinExistence type="predicted"/>
<accession>A0AAF0QRL9</accession>
<gene>
    <name evidence="1" type="ORF">MTR67_022302</name>
</gene>
<dbReference type="Proteomes" id="UP001234989">
    <property type="component" value="Chromosome 5"/>
</dbReference>
<organism evidence="1 2">
    <name type="scientific">Solanum verrucosum</name>
    <dbReference type="NCBI Taxonomy" id="315347"/>
    <lineage>
        <taxon>Eukaryota</taxon>
        <taxon>Viridiplantae</taxon>
        <taxon>Streptophyta</taxon>
        <taxon>Embryophyta</taxon>
        <taxon>Tracheophyta</taxon>
        <taxon>Spermatophyta</taxon>
        <taxon>Magnoliopsida</taxon>
        <taxon>eudicotyledons</taxon>
        <taxon>Gunneridae</taxon>
        <taxon>Pentapetalae</taxon>
        <taxon>asterids</taxon>
        <taxon>lamiids</taxon>
        <taxon>Solanales</taxon>
        <taxon>Solanaceae</taxon>
        <taxon>Solanoideae</taxon>
        <taxon>Solaneae</taxon>
        <taxon>Solanum</taxon>
    </lineage>
</organism>
<name>A0AAF0QRL9_SOLVR</name>
<dbReference type="EMBL" id="CP133616">
    <property type="protein sequence ID" value="WMV28917.1"/>
    <property type="molecule type" value="Genomic_DNA"/>
</dbReference>
<dbReference type="AlphaFoldDB" id="A0AAF0QRL9"/>
<evidence type="ECO:0000313" key="1">
    <source>
        <dbReference type="EMBL" id="WMV28917.1"/>
    </source>
</evidence>
<reference evidence="1" key="1">
    <citation type="submission" date="2023-08" db="EMBL/GenBank/DDBJ databases">
        <title>A de novo genome assembly of Solanum verrucosum Schlechtendal, a Mexican diploid species geographically isolated from the other diploid A-genome species in potato relatives.</title>
        <authorList>
            <person name="Hosaka K."/>
        </authorList>
    </citation>
    <scope>NUCLEOTIDE SEQUENCE</scope>
    <source>
        <tissue evidence="1">Young leaves</tissue>
    </source>
</reference>
<dbReference type="PANTHER" id="PTHR36617">
    <property type="entry name" value="PROTEIN, PUTATIVE-RELATED"/>
    <property type="match status" value="1"/>
</dbReference>